<name>A0A368Q525_SETIT</name>
<feature type="region of interest" description="Disordered" evidence="1">
    <location>
        <begin position="626"/>
        <end position="671"/>
    </location>
</feature>
<feature type="compositionally biased region" description="Gly residues" evidence="1">
    <location>
        <begin position="630"/>
        <end position="639"/>
    </location>
</feature>
<reference evidence="3" key="1">
    <citation type="journal article" date="2012" name="Nat. Biotechnol.">
        <title>Reference genome sequence of the model plant Setaria.</title>
        <authorList>
            <person name="Bennetzen J.L."/>
            <person name="Schmutz J."/>
            <person name="Wang H."/>
            <person name="Percifield R."/>
            <person name="Hawkins J."/>
            <person name="Pontaroli A.C."/>
            <person name="Estep M."/>
            <person name="Feng L."/>
            <person name="Vaughn J.N."/>
            <person name="Grimwood J."/>
            <person name="Jenkins J."/>
            <person name="Barry K."/>
            <person name="Lindquist E."/>
            <person name="Hellsten U."/>
            <person name="Deshpande S."/>
            <person name="Wang X."/>
            <person name="Wu X."/>
            <person name="Mitros T."/>
            <person name="Triplett J."/>
            <person name="Yang X."/>
            <person name="Ye C.Y."/>
            <person name="Mauro-Herrera M."/>
            <person name="Wang L."/>
            <person name="Li P."/>
            <person name="Sharma M."/>
            <person name="Sharma R."/>
            <person name="Ronald P.C."/>
            <person name="Panaud O."/>
            <person name="Kellogg E.A."/>
            <person name="Brutnell T.P."/>
            <person name="Doust A.N."/>
            <person name="Tuskan G.A."/>
            <person name="Rokhsar D."/>
            <person name="Devos K.M."/>
        </authorList>
    </citation>
    <scope>NUCLEOTIDE SEQUENCE [LARGE SCALE GENOMIC DNA]</scope>
    <source>
        <strain evidence="3">Yugu1</strain>
    </source>
</reference>
<evidence type="ECO:0000313" key="3">
    <source>
        <dbReference type="EMBL" id="RCV13115.1"/>
    </source>
</evidence>
<dbReference type="Gene3D" id="3.30.1490.40">
    <property type="match status" value="1"/>
</dbReference>
<reference evidence="3" key="2">
    <citation type="submission" date="2015-07" db="EMBL/GenBank/DDBJ databases">
        <authorList>
            <person name="Noorani M."/>
        </authorList>
    </citation>
    <scope>NUCLEOTIDE SEQUENCE</scope>
    <source>
        <strain evidence="3">Yugu1</strain>
    </source>
</reference>
<dbReference type="SMART" id="SM00444">
    <property type="entry name" value="GYF"/>
    <property type="match status" value="1"/>
</dbReference>
<dbReference type="InterPro" id="IPR003169">
    <property type="entry name" value="GYF"/>
</dbReference>
<dbReference type="EMBL" id="CM003529">
    <property type="protein sequence ID" value="RCV13115.1"/>
    <property type="molecule type" value="Genomic_DNA"/>
</dbReference>
<dbReference type="Gene3D" id="1.20.1280.50">
    <property type="match status" value="1"/>
</dbReference>
<feature type="compositionally biased region" description="Basic and acidic residues" evidence="1">
    <location>
        <begin position="643"/>
        <end position="653"/>
    </location>
</feature>
<feature type="compositionally biased region" description="Basic and acidic residues" evidence="1">
    <location>
        <begin position="559"/>
        <end position="575"/>
    </location>
</feature>
<dbReference type="STRING" id="4555.A0A368Q525"/>
<dbReference type="PANTHER" id="PTHR32133:SF134">
    <property type="entry name" value="OS05G0320100 PROTEIN"/>
    <property type="match status" value="1"/>
</dbReference>
<proteinExistence type="predicted"/>
<evidence type="ECO:0000256" key="1">
    <source>
        <dbReference type="SAM" id="MobiDB-lite"/>
    </source>
</evidence>
<protein>
    <recommendedName>
        <fullName evidence="2">GYF domain-containing protein</fullName>
    </recommendedName>
</protein>
<dbReference type="InterPro" id="IPR001810">
    <property type="entry name" value="F-box_dom"/>
</dbReference>
<dbReference type="PANTHER" id="PTHR32133">
    <property type="entry name" value="OS07G0120400 PROTEIN"/>
    <property type="match status" value="1"/>
</dbReference>
<feature type="compositionally biased region" description="Low complexity" evidence="1">
    <location>
        <begin position="577"/>
        <end position="586"/>
    </location>
</feature>
<sequence>MSESEPEHGPEGPEPEPIPPWPSPSSVSSVLENDDLITVILRHLPPRPSSLPRASLVCKRWRSSATSESFLRDFRAFHRAAPPLLGLFHNSYLGGPDRRFVAAVDPPDRVPASPFRVPFGRDHRRWRFLDCRHGRALLLGPAGPRHEVLVWDPMTGERRRAPLPPDAADVRHGAVLCSCGHERDCRSSHFQVVLVWFKLLPSTHHRRALAAVYSSESGTWSPIITVQVPFMAAAGIATKPGTLAGNGAVYWLLPGSRILEFDAVTRNLAAISVPACAAGCLYWQCQLVLTEAKELGFAMATEVGIMLWKRDSENACGWSMYRSVQLDGRLPPRKPMQEQASLLGFHEEGNAIFVWAEAGGVFMIQLESMQSRLLCQGVRHFEIYPFAGFYTGDATARAHGDDDVDARRPMPRLSMDTLNMWHYEDPQGDLHGPYPMVMLWRWSIDPGFVAGEDFRVWRTDETKEQAVLLTDAMRTTAQLLGPSLEQSNRWDGDITRREYTLQMRDASIPSKRADGGIPLRPHHAPFVCTGEGCQVGRRTATGGGAELGRWIAVGGGGDFGRRGRGDDERGRDPPRPADASSAAAWAGSTAACARELTRRGAGADLRTGELDPGGAAVMRLRATASAPVRGSGGALTGHGHGLRAGEVDPEGWRQRAGGPRLWPPLGGAREG</sequence>
<dbReference type="Pfam" id="PF00646">
    <property type="entry name" value="F-box"/>
    <property type="match status" value="1"/>
</dbReference>
<dbReference type="SUPFAM" id="SSF55277">
    <property type="entry name" value="GYF domain"/>
    <property type="match status" value="1"/>
</dbReference>
<dbReference type="OrthoDB" id="6415790at2759"/>
<feature type="region of interest" description="Disordered" evidence="1">
    <location>
        <begin position="555"/>
        <end position="586"/>
    </location>
</feature>
<evidence type="ECO:0000259" key="2">
    <source>
        <dbReference type="PROSITE" id="PS50829"/>
    </source>
</evidence>
<dbReference type="PROSITE" id="PS50829">
    <property type="entry name" value="GYF"/>
    <property type="match status" value="1"/>
</dbReference>
<dbReference type="InterPro" id="IPR036047">
    <property type="entry name" value="F-box-like_dom_sf"/>
</dbReference>
<gene>
    <name evidence="3" type="ORF">SETIT_2G321200v2</name>
</gene>
<feature type="region of interest" description="Disordered" evidence="1">
    <location>
        <begin position="1"/>
        <end position="27"/>
    </location>
</feature>
<dbReference type="InterPro" id="IPR035445">
    <property type="entry name" value="GYF-like_dom_sf"/>
</dbReference>
<dbReference type="SUPFAM" id="SSF81383">
    <property type="entry name" value="F-box domain"/>
    <property type="match status" value="1"/>
</dbReference>
<feature type="compositionally biased region" description="Basic and acidic residues" evidence="1">
    <location>
        <begin position="1"/>
        <end position="11"/>
    </location>
</feature>
<dbReference type="AlphaFoldDB" id="A0A368Q525"/>
<accession>A0A368Q525</accession>
<feature type="domain" description="GYF" evidence="2">
    <location>
        <begin position="418"/>
        <end position="474"/>
    </location>
</feature>
<organism evidence="3">
    <name type="scientific">Setaria italica</name>
    <name type="common">Foxtail millet</name>
    <name type="synonym">Panicum italicum</name>
    <dbReference type="NCBI Taxonomy" id="4555"/>
    <lineage>
        <taxon>Eukaryota</taxon>
        <taxon>Viridiplantae</taxon>
        <taxon>Streptophyta</taxon>
        <taxon>Embryophyta</taxon>
        <taxon>Tracheophyta</taxon>
        <taxon>Spermatophyta</taxon>
        <taxon>Magnoliopsida</taxon>
        <taxon>Liliopsida</taxon>
        <taxon>Poales</taxon>
        <taxon>Poaceae</taxon>
        <taxon>PACMAD clade</taxon>
        <taxon>Panicoideae</taxon>
        <taxon>Panicodae</taxon>
        <taxon>Paniceae</taxon>
        <taxon>Cenchrinae</taxon>
        <taxon>Setaria</taxon>
    </lineage>
</organism>